<dbReference type="EMBL" id="BAAAMR010000209">
    <property type="protein sequence ID" value="GAA2170891.1"/>
    <property type="molecule type" value="Genomic_DNA"/>
</dbReference>
<reference evidence="4 5" key="1">
    <citation type="journal article" date="2019" name="Int. J. Syst. Evol. Microbiol.">
        <title>The Global Catalogue of Microorganisms (GCM) 10K type strain sequencing project: providing services to taxonomists for standard genome sequencing and annotation.</title>
        <authorList>
            <consortium name="The Broad Institute Genomics Platform"/>
            <consortium name="The Broad Institute Genome Sequencing Center for Infectious Disease"/>
            <person name="Wu L."/>
            <person name="Ma J."/>
        </authorList>
    </citation>
    <scope>NUCLEOTIDE SEQUENCE [LARGE SCALE GENOMIC DNA]</scope>
    <source>
        <strain evidence="4 5">JCM 13850</strain>
    </source>
</reference>
<dbReference type="RefSeq" id="WP_344284918.1">
    <property type="nucleotide sequence ID" value="NZ_BAAAMR010000209.1"/>
</dbReference>
<name>A0ABN3AJE7_9ACTN</name>
<evidence type="ECO:0000256" key="3">
    <source>
        <dbReference type="SAM" id="SignalP"/>
    </source>
</evidence>
<accession>A0ABN3AJE7</accession>
<dbReference type="Proteomes" id="UP001501020">
    <property type="component" value="Unassembled WGS sequence"/>
</dbReference>
<keyword evidence="3" id="KW-0732">Signal</keyword>
<feature type="transmembrane region" description="Helical" evidence="2">
    <location>
        <begin position="249"/>
        <end position="268"/>
    </location>
</feature>
<keyword evidence="5" id="KW-1185">Reference proteome</keyword>
<comment type="caution">
    <text evidence="4">The sequence shown here is derived from an EMBL/GenBank/DDBJ whole genome shotgun (WGS) entry which is preliminary data.</text>
</comment>
<feature type="signal peptide" evidence="3">
    <location>
        <begin position="1"/>
        <end position="29"/>
    </location>
</feature>
<evidence type="ECO:0000256" key="1">
    <source>
        <dbReference type="SAM" id="MobiDB-lite"/>
    </source>
</evidence>
<proteinExistence type="predicted"/>
<organism evidence="4 5">
    <name type="scientific">Actinomadura napierensis</name>
    <dbReference type="NCBI Taxonomy" id="267854"/>
    <lineage>
        <taxon>Bacteria</taxon>
        <taxon>Bacillati</taxon>
        <taxon>Actinomycetota</taxon>
        <taxon>Actinomycetes</taxon>
        <taxon>Streptosporangiales</taxon>
        <taxon>Thermomonosporaceae</taxon>
        <taxon>Actinomadura</taxon>
    </lineage>
</organism>
<keyword evidence="2" id="KW-0472">Membrane</keyword>
<keyword evidence="2" id="KW-0812">Transmembrane</keyword>
<evidence type="ECO:0000256" key="2">
    <source>
        <dbReference type="SAM" id="Phobius"/>
    </source>
</evidence>
<protein>
    <recommendedName>
        <fullName evidence="6">LPXTG cell wall anchor domain-containing protein</fullName>
    </recommendedName>
</protein>
<evidence type="ECO:0008006" key="6">
    <source>
        <dbReference type="Google" id="ProtNLM"/>
    </source>
</evidence>
<keyword evidence="2" id="KW-1133">Transmembrane helix</keyword>
<feature type="chain" id="PRO_5047357509" description="LPXTG cell wall anchor domain-containing protein" evidence="3">
    <location>
        <begin position="30"/>
        <end position="275"/>
    </location>
</feature>
<feature type="region of interest" description="Disordered" evidence="1">
    <location>
        <begin position="216"/>
        <end position="247"/>
    </location>
</feature>
<evidence type="ECO:0000313" key="4">
    <source>
        <dbReference type="EMBL" id="GAA2170891.1"/>
    </source>
</evidence>
<gene>
    <name evidence="4" type="ORF">GCM10009727_95690</name>
</gene>
<evidence type="ECO:0000313" key="5">
    <source>
        <dbReference type="Proteomes" id="UP001501020"/>
    </source>
</evidence>
<sequence>MRTSAKLAASAVTAGIGVTMLAGAGTALAAGPGPSPAYTPSPADTAAAAKAAAAPAARERLASFFVHLDEHQRGKLISRSAAKAAEAAKAPALESAVRPVYTLNPAFVKGQDAPVAAFAYLAVGARSATGQHATMWLTRQGTGWQVMNVISGTDEAAYPARAGGGTVFTEPQINAWYRLKDGRITGLNPTATTSVGKRGVPVAAYRTLVHTRYADKLPGSPYQRSGRLGGYTPRTGAGNGSDEGSAAPLLSALGAGGALAAATGIVAARRKRAPR</sequence>